<organism evidence="1 2">
    <name type="scientific">Schistosoma margrebowiei</name>
    <dbReference type="NCBI Taxonomy" id="48269"/>
    <lineage>
        <taxon>Eukaryota</taxon>
        <taxon>Metazoa</taxon>
        <taxon>Spiralia</taxon>
        <taxon>Lophotrochozoa</taxon>
        <taxon>Platyhelminthes</taxon>
        <taxon>Trematoda</taxon>
        <taxon>Digenea</taxon>
        <taxon>Strigeidida</taxon>
        <taxon>Schistosomatoidea</taxon>
        <taxon>Schistosomatidae</taxon>
        <taxon>Schistosoma</taxon>
    </lineage>
</organism>
<gene>
    <name evidence="1" type="ORF">SMRZ_LOCUS15717</name>
</gene>
<sequence length="112" mass="13345">MDRTGPHHSEPDRSYSYINKKFRRTSEDVRTRRGDETAPDHHLVVAKMKLKPKKHWTTGGTALLMFNTTFLRDTYKLNQFKIAFKNRFQALQNLLKEEKTTVDENWKVIKEH</sequence>
<evidence type="ECO:0000313" key="2">
    <source>
        <dbReference type="Proteomes" id="UP000277204"/>
    </source>
</evidence>
<proteinExistence type="predicted"/>
<protein>
    <submittedName>
        <fullName evidence="1">Uncharacterized protein</fullName>
    </submittedName>
</protein>
<accession>A0A183MI42</accession>
<dbReference type="Proteomes" id="UP000277204">
    <property type="component" value="Unassembled WGS sequence"/>
</dbReference>
<dbReference type="EMBL" id="UZAI01016987">
    <property type="protein sequence ID" value="VDP18996.1"/>
    <property type="molecule type" value="Genomic_DNA"/>
</dbReference>
<evidence type="ECO:0000313" key="1">
    <source>
        <dbReference type="EMBL" id="VDP18996.1"/>
    </source>
</evidence>
<name>A0A183MI42_9TREM</name>
<dbReference type="AlphaFoldDB" id="A0A183MI42"/>
<keyword evidence="2" id="KW-1185">Reference proteome</keyword>
<reference evidence="1 2" key="1">
    <citation type="submission" date="2018-11" db="EMBL/GenBank/DDBJ databases">
        <authorList>
            <consortium name="Pathogen Informatics"/>
        </authorList>
    </citation>
    <scope>NUCLEOTIDE SEQUENCE [LARGE SCALE GENOMIC DNA]</scope>
    <source>
        <strain evidence="1 2">Zambia</strain>
    </source>
</reference>